<keyword evidence="2" id="KW-1185">Reference proteome</keyword>
<protein>
    <submittedName>
        <fullName evidence="1">Uncharacterized protein</fullName>
    </submittedName>
</protein>
<dbReference type="AlphaFoldDB" id="A0AAW1TQ42"/>
<accession>A0AAW1TQ42</accession>
<name>A0AAW1TQ42_9CUCU</name>
<evidence type="ECO:0000313" key="2">
    <source>
        <dbReference type="Proteomes" id="UP001431783"/>
    </source>
</evidence>
<dbReference type="EMBL" id="JARQZJ010000025">
    <property type="protein sequence ID" value="KAK9873657.1"/>
    <property type="molecule type" value="Genomic_DNA"/>
</dbReference>
<evidence type="ECO:0000313" key="1">
    <source>
        <dbReference type="EMBL" id="KAK9873657.1"/>
    </source>
</evidence>
<proteinExistence type="predicted"/>
<reference evidence="1 2" key="1">
    <citation type="submission" date="2023-03" db="EMBL/GenBank/DDBJ databases">
        <title>Genome insight into feeding habits of ladybird beetles.</title>
        <authorList>
            <person name="Li H.-S."/>
            <person name="Huang Y.-H."/>
            <person name="Pang H."/>
        </authorList>
    </citation>
    <scope>NUCLEOTIDE SEQUENCE [LARGE SCALE GENOMIC DNA]</scope>
    <source>
        <strain evidence="1">SYSU_2023b</strain>
        <tissue evidence="1">Whole body</tissue>
    </source>
</reference>
<organism evidence="1 2">
    <name type="scientific">Henosepilachna vigintioctopunctata</name>
    <dbReference type="NCBI Taxonomy" id="420089"/>
    <lineage>
        <taxon>Eukaryota</taxon>
        <taxon>Metazoa</taxon>
        <taxon>Ecdysozoa</taxon>
        <taxon>Arthropoda</taxon>
        <taxon>Hexapoda</taxon>
        <taxon>Insecta</taxon>
        <taxon>Pterygota</taxon>
        <taxon>Neoptera</taxon>
        <taxon>Endopterygota</taxon>
        <taxon>Coleoptera</taxon>
        <taxon>Polyphaga</taxon>
        <taxon>Cucujiformia</taxon>
        <taxon>Coccinelloidea</taxon>
        <taxon>Coccinellidae</taxon>
        <taxon>Epilachninae</taxon>
        <taxon>Epilachnini</taxon>
        <taxon>Henosepilachna</taxon>
    </lineage>
</organism>
<sequence>MNIFQKAQHNNVATFRKIIFADNNISALMNFVSTDLCVLIKRMNAKGLKFGSWQIQCLMYKDNIKQGWSGSSRLYRPGISKKN</sequence>
<comment type="caution">
    <text evidence="1">The sequence shown here is derived from an EMBL/GenBank/DDBJ whole genome shotgun (WGS) entry which is preliminary data.</text>
</comment>
<gene>
    <name evidence="1" type="ORF">WA026_023520</name>
</gene>
<dbReference type="Proteomes" id="UP001431783">
    <property type="component" value="Unassembled WGS sequence"/>
</dbReference>